<evidence type="ECO:0000256" key="4">
    <source>
        <dbReference type="ARBA" id="ARBA00022692"/>
    </source>
</evidence>
<evidence type="ECO:0000256" key="7">
    <source>
        <dbReference type="RuleBase" id="RU003879"/>
    </source>
</evidence>
<evidence type="ECO:0000256" key="2">
    <source>
        <dbReference type="ARBA" id="ARBA00005811"/>
    </source>
</evidence>
<evidence type="ECO:0000256" key="6">
    <source>
        <dbReference type="ARBA" id="ARBA00023136"/>
    </source>
</evidence>
<keyword evidence="7" id="KW-0813">Transport</keyword>
<reference evidence="9 10" key="1">
    <citation type="submission" date="2016-11" db="EMBL/GenBank/DDBJ databases">
        <authorList>
            <person name="Jaros S."/>
            <person name="Januszkiewicz K."/>
            <person name="Wedrychowicz H."/>
        </authorList>
    </citation>
    <scope>NUCLEOTIDE SEQUENCE [LARGE SCALE GENOMIC DNA]</scope>
    <source>
        <strain evidence="9 10">DSM 29431</strain>
    </source>
</reference>
<evidence type="ECO:0000256" key="8">
    <source>
        <dbReference type="SAM" id="Phobius"/>
    </source>
</evidence>
<dbReference type="GO" id="GO:0005886">
    <property type="term" value="C:plasma membrane"/>
    <property type="evidence" value="ECO:0007669"/>
    <property type="project" value="UniProtKB-SubCell"/>
</dbReference>
<sequence length="136" mass="14470">MRLTRPPAKQPPETIISLIDVVFFLLVFFMLIGRMDATAPFEVTPPTALTGADMPAGGVTLSVSAGGILALDGELIEPDRLAEALSDRSTKANTPLVRINAHRKAELRNVLPLVSKIEALGGYEVVLVVTPEAAQP</sequence>
<dbReference type="GO" id="GO:0015031">
    <property type="term" value="P:protein transport"/>
    <property type="evidence" value="ECO:0007669"/>
    <property type="project" value="UniProtKB-KW"/>
</dbReference>
<organism evidence="9 10">
    <name type="scientific">Marivita hallyeonensis</name>
    <dbReference type="NCBI Taxonomy" id="996342"/>
    <lineage>
        <taxon>Bacteria</taxon>
        <taxon>Pseudomonadati</taxon>
        <taxon>Pseudomonadota</taxon>
        <taxon>Alphaproteobacteria</taxon>
        <taxon>Rhodobacterales</taxon>
        <taxon>Roseobacteraceae</taxon>
        <taxon>Marivita</taxon>
    </lineage>
</organism>
<keyword evidence="4 7" id="KW-0812">Transmembrane</keyword>
<evidence type="ECO:0000313" key="10">
    <source>
        <dbReference type="Proteomes" id="UP000184221"/>
    </source>
</evidence>
<dbReference type="Pfam" id="PF02472">
    <property type="entry name" value="ExbD"/>
    <property type="match status" value="1"/>
</dbReference>
<dbReference type="GO" id="GO:0022857">
    <property type="term" value="F:transmembrane transporter activity"/>
    <property type="evidence" value="ECO:0007669"/>
    <property type="project" value="InterPro"/>
</dbReference>
<keyword evidence="5 8" id="KW-1133">Transmembrane helix</keyword>
<evidence type="ECO:0000256" key="5">
    <source>
        <dbReference type="ARBA" id="ARBA00022989"/>
    </source>
</evidence>
<keyword evidence="10" id="KW-1185">Reference proteome</keyword>
<name>A0A1M5PGQ7_9RHOB</name>
<keyword evidence="3" id="KW-1003">Cell membrane</keyword>
<keyword evidence="7" id="KW-0653">Protein transport</keyword>
<dbReference type="STRING" id="996342.SAMN05443551_1291"/>
<gene>
    <name evidence="9" type="ORF">SAMN05443551_1291</name>
</gene>
<keyword evidence="6 8" id="KW-0472">Membrane</keyword>
<dbReference type="RefSeq" id="WP_072776601.1">
    <property type="nucleotide sequence ID" value="NZ_FQXC01000001.1"/>
</dbReference>
<dbReference type="EMBL" id="FQXC01000001">
    <property type="protein sequence ID" value="SHH00901.1"/>
    <property type="molecule type" value="Genomic_DNA"/>
</dbReference>
<evidence type="ECO:0000256" key="1">
    <source>
        <dbReference type="ARBA" id="ARBA00004162"/>
    </source>
</evidence>
<dbReference type="OrthoDB" id="7853746at2"/>
<evidence type="ECO:0000313" key="9">
    <source>
        <dbReference type="EMBL" id="SHH00901.1"/>
    </source>
</evidence>
<comment type="subcellular location">
    <subcellularLocation>
        <location evidence="1">Cell membrane</location>
        <topology evidence="1">Single-pass membrane protein</topology>
    </subcellularLocation>
    <subcellularLocation>
        <location evidence="7">Cell membrane</location>
        <topology evidence="7">Single-pass type II membrane protein</topology>
    </subcellularLocation>
</comment>
<dbReference type="AlphaFoldDB" id="A0A1M5PGQ7"/>
<feature type="transmembrane region" description="Helical" evidence="8">
    <location>
        <begin position="15"/>
        <end position="32"/>
    </location>
</feature>
<dbReference type="PANTHER" id="PTHR30558:SF3">
    <property type="entry name" value="BIOPOLYMER TRANSPORT PROTEIN EXBD-RELATED"/>
    <property type="match status" value="1"/>
</dbReference>
<dbReference type="InterPro" id="IPR003400">
    <property type="entry name" value="ExbD"/>
</dbReference>
<dbReference type="PANTHER" id="PTHR30558">
    <property type="entry name" value="EXBD MEMBRANE COMPONENT OF PMF-DRIVEN MACROMOLECULE IMPORT SYSTEM"/>
    <property type="match status" value="1"/>
</dbReference>
<protein>
    <submittedName>
        <fullName evidence="9">Biopolymer transport protein ExbD</fullName>
    </submittedName>
</protein>
<comment type="similarity">
    <text evidence="2 7">Belongs to the ExbD/TolR family.</text>
</comment>
<accession>A0A1M5PGQ7</accession>
<dbReference type="Proteomes" id="UP000184221">
    <property type="component" value="Unassembled WGS sequence"/>
</dbReference>
<evidence type="ECO:0000256" key="3">
    <source>
        <dbReference type="ARBA" id="ARBA00022475"/>
    </source>
</evidence>
<proteinExistence type="inferred from homology"/>